<evidence type="ECO:0000256" key="1">
    <source>
        <dbReference type="SAM" id="Phobius"/>
    </source>
</evidence>
<reference evidence="3 4" key="1">
    <citation type="submission" date="2016-11" db="EMBL/GenBank/DDBJ databases">
        <title>Paenibacillus species isolates.</title>
        <authorList>
            <person name="Beno S.M."/>
        </authorList>
    </citation>
    <scope>NUCLEOTIDE SEQUENCE [LARGE SCALE GENOMIC DNA]</scope>
    <source>
        <strain evidence="3 4">FSL H7-0433</strain>
    </source>
</reference>
<evidence type="ECO:0000313" key="3">
    <source>
        <dbReference type="EMBL" id="OMD23228.1"/>
    </source>
</evidence>
<feature type="transmembrane region" description="Helical" evidence="1">
    <location>
        <begin position="92"/>
        <end position="109"/>
    </location>
</feature>
<dbReference type="EMBL" id="MPVP01000177">
    <property type="protein sequence ID" value="OMD23228.1"/>
    <property type="molecule type" value="Genomic_DNA"/>
</dbReference>
<evidence type="ECO:0000259" key="2">
    <source>
        <dbReference type="Pfam" id="PF13231"/>
    </source>
</evidence>
<feature type="transmembrane region" description="Helical" evidence="1">
    <location>
        <begin position="161"/>
        <end position="178"/>
    </location>
</feature>
<feature type="non-terminal residue" evidence="3">
    <location>
        <position position="224"/>
    </location>
</feature>
<comment type="caution">
    <text evidence="3">The sequence shown here is derived from an EMBL/GenBank/DDBJ whole genome shotgun (WGS) entry which is preliminary data.</text>
</comment>
<sequence>MKFGEEMVFRGFNMDIKTILYSMFIAPAFNLPNNYQYIGVISINVFLMSLTVFLIYKIIIMITSSRKIAYFGVILNCFMPEMAYSSKILQDNLFYPLTLLTLLVLIRLIKSDKNKVATSILLGFLVFLLTICKDFGLSFLVTLVIFFVWEIFSSKNVKQSFVILGSFGCTFILFNFIYSKWFYFVNNDINNDFAQSSLINVLLHKLFDIEELIRYFYAINIYLL</sequence>
<accession>A0ABX3GKI8</accession>
<dbReference type="Pfam" id="PF13231">
    <property type="entry name" value="PMT_2"/>
    <property type="match status" value="1"/>
</dbReference>
<keyword evidence="1" id="KW-1133">Transmembrane helix</keyword>
<feature type="transmembrane region" description="Helical" evidence="1">
    <location>
        <begin position="121"/>
        <end position="149"/>
    </location>
</feature>
<proteinExistence type="predicted"/>
<keyword evidence="1" id="KW-0472">Membrane</keyword>
<dbReference type="Proteomes" id="UP000187158">
    <property type="component" value="Unassembled WGS sequence"/>
</dbReference>
<name>A0ABX3GKI8_9BACL</name>
<evidence type="ECO:0000313" key="4">
    <source>
        <dbReference type="Proteomes" id="UP000187158"/>
    </source>
</evidence>
<gene>
    <name evidence="3" type="ORF">BSO21_22325</name>
</gene>
<keyword evidence="4" id="KW-1185">Reference proteome</keyword>
<dbReference type="InterPro" id="IPR038731">
    <property type="entry name" value="RgtA/B/C-like"/>
</dbReference>
<organism evidence="3 4">
    <name type="scientific">Paenibacillus odorifer</name>
    <dbReference type="NCBI Taxonomy" id="189426"/>
    <lineage>
        <taxon>Bacteria</taxon>
        <taxon>Bacillati</taxon>
        <taxon>Bacillota</taxon>
        <taxon>Bacilli</taxon>
        <taxon>Bacillales</taxon>
        <taxon>Paenibacillaceae</taxon>
        <taxon>Paenibacillus</taxon>
    </lineage>
</organism>
<feature type="transmembrane region" description="Helical" evidence="1">
    <location>
        <begin position="35"/>
        <end position="56"/>
    </location>
</feature>
<protein>
    <recommendedName>
        <fullName evidence="2">Glycosyltransferase RgtA/B/C/D-like domain-containing protein</fullName>
    </recommendedName>
</protein>
<keyword evidence="1" id="KW-0812">Transmembrane</keyword>
<feature type="domain" description="Glycosyltransferase RgtA/B/C/D-like" evidence="2">
    <location>
        <begin position="20"/>
        <end position="173"/>
    </location>
</feature>